<keyword evidence="1" id="KW-0732">Signal</keyword>
<organism evidence="2">
    <name type="scientific">Arion vulgaris</name>
    <dbReference type="NCBI Taxonomy" id="1028688"/>
    <lineage>
        <taxon>Eukaryota</taxon>
        <taxon>Metazoa</taxon>
        <taxon>Spiralia</taxon>
        <taxon>Lophotrochozoa</taxon>
        <taxon>Mollusca</taxon>
        <taxon>Gastropoda</taxon>
        <taxon>Heterobranchia</taxon>
        <taxon>Euthyneura</taxon>
        <taxon>Panpulmonata</taxon>
        <taxon>Eupulmonata</taxon>
        <taxon>Stylommatophora</taxon>
        <taxon>Helicina</taxon>
        <taxon>Arionoidea</taxon>
        <taxon>Arionidae</taxon>
        <taxon>Arion</taxon>
    </lineage>
</organism>
<dbReference type="EMBL" id="HACG01047093">
    <property type="protein sequence ID" value="CEK93958.1"/>
    <property type="molecule type" value="Transcribed_RNA"/>
</dbReference>
<proteinExistence type="predicted"/>
<evidence type="ECO:0000256" key="1">
    <source>
        <dbReference type="SAM" id="SignalP"/>
    </source>
</evidence>
<feature type="chain" id="PRO_5002113837" evidence="1">
    <location>
        <begin position="18"/>
        <end position="65"/>
    </location>
</feature>
<evidence type="ECO:0000313" key="2">
    <source>
        <dbReference type="EMBL" id="CEK93958.1"/>
    </source>
</evidence>
<protein>
    <submittedName>
        <fullName evidence="2">Uncharacterized protein</fullName>
    </submittedName>
</protein>
<sequence length="65" mass="7502">MLLSLLLLVGQLAGYLSEITRLNHADLDTKARDISPYYISKRFQSKFGHCVWSWRRGTATHTARH</sequence>
<reference evidence="2" key="1">
    <citation type="submission" date="2014-12" db="EMBL/GenBank/DDBJ databases">
        <title>Insight into the proteome of Arion vulgaris.</title>
        <authorList>
            <person name="Aradska J."/>
            <person name="Bulat T."/>
            <person name="Smidak R."/>
            <person name="Sarate P."/>
            <person name="Gangsoo J."/>
            <person name="Sialana F."/>
            <person name="Bilban M."/>
            <person name="Lubec G."/>
        </authorList>
    </citation>
    <scope>NUCLEOTIDE SEQUENCE</scope>
    <source>
        <tissue evidence="2">Skin</tissue>
    </source>
</reference>
<name>A0A0B7BM15_9EUPU</name>
<gene>
    <name evidence="2" type="primary">ORF198137</name>
</gene>
<accession>A0A0B7BM15</accession>
<feature type="signal peptide" evidence="1">
    <location>
        <begin position="1"/>
        <end position="17"/>
    </location>
</feature>
<dbReference type="AlphaFoldDB" id="A0A0B7BM15"/>